<dbReference type="AlphaFoldDB" id="A0A4Y7QCJ3"/>
<evidence type="ECO:0000313" key="1">
    <source>
        <dbReference type="EMBL" id="TDL25304.1"/>
    </source>
</evidence>
<sequence>METCNCHVDRVVRHSETRPPGPLRSPKMKVEHLSDCVDMTVDVHAQKPPGSNILERAQAGLPFEVLSHFFFKCLPDDGFPTTSIKEAPMVLGRVCSYWREVALATHVLWAALSVRTSVRRPDLCIQEWIGRSGQSALSYRVSFYFKNDRVMDAVNMILPHWRRWKHIEGHLLADQWENVVSAIAEGTPLLGHLQISTDHDHTGTIQLSSALFLQFLKTTSWKHNVLGLDACGSSLRHLSVCAADWSQCWPYLVHCPNLEIFRITIRLLRQRCLPWQGGIRF</sequence>
<proteinExistence type="predicted"/>
<dbReference type="Proteomes" id="UP000294933">
    <property type="component" value="Unassembled WGS sequence"/>
</dbReference>
<evidence type="ECO:0000313" key="2">
    <source>
        <dbReference type="Proteomes" id="UP000294933"/>
    </source>
</evidence>
<keyword evidence="2" id="KW-1185">Reference proteome</keyword>
<name>A0A4Y7QCJ3_9AGAM</name>
<dbReference type="EMBL" id="ML170164">
    <property type="protein sequence ID" value="TDL25304.1"/>
    <property type="molecule type" value="Genomic_DNA"/>
</dbReference>
<evidence type="ECO:0008006" key="3">
    <source>
        <dbReference type="Google" id="ProtNLM"/>
    </source>
</evidence>
<dbReference type="STRING" id="50990.A0A4Y7QCJ3"/>
<organism evidence="1 2">
    <name type="scientific">Rickenella mellea</name>
    <dbReference type="NCBI Taxonomy" id="50990"/>
    <lineage>
        <taxon>Eukaryota</taxon>
        <taxon>Fungi</taxon>
        <taxon>Dikarya</taxon>
        <taxon>Basidiomycota</taxon>
        <taxon>Agaricomycotina</taxon>
        <taxon>Agaricomycetes</taxon>
        <taxon>Hymenochaetales</taxon>
        <taxon>Rickenellaceae</taxon>
        <taxon>Rickenella</taxon>
    </lineage>
</organism>
<protein>
    <recommendedName>
        <fullName evidence="3">F-box domain-containing protein</fullName>
    </recommendedName>
</protein>
<dbReference type="OrthoDB" id="2859901at2759"/>
<gene>
    <name evidence="1" type="ORF">BD410DRAFT_635203</name>
</gene>
<accession>A0A4Y7QCJ3</accession>
<reference evidence="1 2" key="1">
    <citation type="submission" date="2018-06" db="EMBL/GenBank/DDBJ databases">
        <title>A transcriptomic atlas of mushroom development highlights an independent origin of complex multicellularity.</title>
        <authorList>
            <consortium name="DOE Joint Genome Institute"/>
            <person name="Krizsan K."/>
            <person name="Almasi E."/>
            <person name="Merenyi Z."/>
            <person name="Sahu N."/>
            <person name="Viragh M."/>
            <person name="Koszo T."/>
            <person name="Mondo S."/>
            <person name="Kiss B."/>
            <person name="Balint B."/>
            <person name="Kues U."/>
            <person name="Barry K."/>
            <person name="Hegedus J.C."/>
            <person name="Henrissat B."/>
            <person name="Johnson J."/>
            <person name="Lipzen A."/>
            <person name="Ohm R."/>
            <person name="Nagy I."/>
            <person name="Pangilinan J."/>
            <person name="Yan J."/>
            <person name="Xiong Y."/>
            <person name="Grigoriev I.V."/>
            <person name="Hibbett D.S."/>
            <person name="Nagy L.G."/>
        </authorList>
    </citation>
    <scope>NUCLEOTIDE SEQUENCE [LARGE SCALE GENOMIC DNA]</scope>
    <source>
        <strain evidence="1 2">SZMC22713</strain>
    </source>
</reference>
<dbReference type="VEuPathDB" id="FungiDB:BD410DRAFT_635203"/>